<dbReference type="Proteomes" id="UP000316639">
    <property type="component" value="Unassembled WGS sequence"/>
</dbReference>
<protein>
    <submittedName>
        <fullName evidence="1">DUF3052 family protein</fullName>
    </submittedName>
</protein>
<sequence>MTTSAGYSGKPLHVKLGAKPGSRVLLVSPPEGFALDCPHHTRAGREPYDVLLVFCPMLADLHRQWEKSVARMTTAGALWISWPKKSSGFGSDLDENLVREHALAHGLVDVKVCGVDQTWSGLKLVRRLKDR</sequence>
<dbReference type="AlphaFoldDB" id="A0A563EYS8"/>
<organism evidence="1 2">
    <name type="scientific">Lentzea tibetensis</name>
    <dbReference type="NCBI Taxonomy" id="2591470"/>
    <lineage>
        <taxon>Bacteria</taxon>
        <taxon>Bacillati</taxon>
        <taxon>Actinomycetota</taxon>
        <taxon>Actinomycetes</taxon>
        <taxon>Pseudonocardiales</taxon>
        <taxon>Pseudonocardiaceae</taxon>
        <taxon>Lentzea</taxon>
    </lineage>
</organism>
<keyword evidence="2" id="KW-1185">Reference proteome</keyword>
<evidence type="ECO:0000313" key="1">
    <source>
        <dbReference type="EMBL" id="TWP52897.1"/>
    </source>
</evidence>
<dbReference type="EMBL" id="VOBR01000004">
    <property type="protein sequence ID" value="TWP52897.1"/>
    <property type="molecule type" value="Genomic_DNA"/>
</dbReference>
<comment type="caution">
    <text evidence="1">The sequence shown here is derived from an EMBL/GenBank/DDBJ whole genome shotgun (WGS) entry which is preliminary data.</text>
</comment>
<proteinExistence type="predicted"/>
<accession>A0A563EYS8</accession>
<gene>
    <name evidence="1" type="ORF">FKR81_07225</name>
</gene>
<evidence type="ECO:0000313" key="2">
    <source>
        <dbReference type="Proteomes" id="UP000316639"/>
    </source>
</evidence>
<name>A0A563EYS8_9PSEU</name>
<reference evidence="1 2" key="1">
    <citation type="submission" date="2019-07" db="EMBL/GenBank/DDBJ databases">
        <title>Lentzea xizangensis sp. nov., isolated from Qinghai-Tibetan Plateau Soils.</title>
        <authorList>
            <person name="Huang J."/>
        </authorList>
    </citation>
    <scope>NUCLEOTIDE SEQUENCE [LARGE SCALE GENOMIC DNA]</scope>
    <source>
        <strain evidence="1 2">FXJ1.1311</strain>
    </source>
</reference>
<dbReference type="OrthoDB" id="9800461at2"/>